<dbReference type="Pfam" id="PF01553">
    <property type="entry name" value="Acyltransferase"/>
    <property type="match status" value="1"/>
</dbReference>
<keyword evidence="1" id="KW-0812">Transmembrane</keyword>
<dbReference type="Proteomes" id="UP000663864">
    <property type="component" value="Unassembled WGS sequence"/>
</dbReference>
<keyword evidence="1" id="KW-1133">Transmembrane helix</keyword>
<evidence type="ECO:0000256" key="1">
    <source>
        <dbReference type="SAM" id="Phobius"/>
    </source>
</evidence>
<keyword evidence="1" id="KW-0472">Membrane</keyword>
<dbReference type="PANTHER" id="PTHR10983:SF24">
    <property type="entry name" value="1-ACYLGLYCEROL-3-PHOSPHATE O-ACYLTRANSFERASE 3, ISOFORM E-RELATED"/>
    <property type="match status" value="1"/>
</dbReference>
<gene>
    <name evidence="3" type="ORF">ZHD862_LOCUS36480</name>
</gene>
<comment type="caution">
    <text evidence="3">The sequence shown here is derived from an EMBL/GenBank/DDBJ whole genome shotgun (WGS) entry which is preliminary data.</text>
</comment>
<reference evidence="3" key="1">
    <citation type="submission" date="2021-02" db="EMBL/GenBank/DDBJ databases">
        <authorList>
            <person name="Nowell W R."/>
        </authorList>
    </citation>
    <scope>NUCLEOTIDE SEQUENCE</scope>
</reference>
<protein>
    <recommendedName>
        <fullName evidence="2">Phospholipid/glycerol acyltransferase domain-containing protein</fullName>
    </recommendedName>
</protein>
<sequence length="286" mass="33950">MEFHRKFLNTIQSLLPMQIFICYCFVISGLIVNVVQLLTCIFIWPFSKQIYRRINYCLGTLLWSQLTFLYSWWSDSNVTVYVDPQDLKHLQHEYSIILVNHRYEIDWLLGLVVAQELGILGGLKIVGKRSLSLIPILGWSWFFSESIFLRRIWESDKKVLEHDIQQLLNGYPDNYYFSGLKIVGKRSLSLIPILGWSWFFSESIFLRRIWESDKKVLEHDIQQLLNGYPDNYYFSFLMACEGTRFTEPKRLESMKYAREKNLPELKYHILPRTRGFTMIMQGAKGK</sequence>
<feature type="domain" description="Phospholipid/glycerol acyltransferase" evidence="2">
    <location>
        <begin position="95"/>
        <end position="277"/>
    </location>
</feature>
<dbReference type="AlphaFoldDB" id="A0A815RMM5"/>
<name>A0A815RMM5_9BILA</name>
<dbReference type="InterPro" id="IPR002123">
    <property type="entry name" value="Plipid/glycerol_acylTrfase"/>
</dbReference>
<evidence type="ECO:0000259" key="2">
    <source>
        <dbReference type="SMART" id="SM00563"/>
    </source>
</evidence>
<dbReference type="SMART" id="SM00563">
    <property type="entry name" value="PlsC"/>
    <property type="match status" value="1"/>
</dbReference>
<proteinExistence type="predicted"/>
<organism evidence="3 4">
    <name type="scientific">Rotaria sordida</name>
    <dbReference type="NCBI Taxonomy" id="392033"/>
    <lineage>
        <taxon>Eukaryota</taxon>
        <taxon>Metazoa</taxon>
        <taxon>Spiralia</taxon>
        <taxon>Gnathifera</taxon>
        <taxon>Rotifera</taxon>
        <taxon>Eurotatoria</taxon>
        <taxon>Bdelloidea</taxon>
        <taxon>Philodinida</taxon>
        <taxon>Philodinidae</taxon>
        <taxon>Rotaria</taxon>
    </lineage>
</organism>
<evidence type="ECO:0000313" key="4">
    <source>
        <dbReference type="Proteomes" id="UP000663864"/>
    </source>
</evidence>
<dbReference type="GO" id="GO:0012505">
    <property type="term" value="C:endomembrane system"/>
    <property type="evidence" value="ECO:0007669"/>
    <property type="project" value="TreeGrafter"/>
</dbReference>
<feature type="non-terminal residue" evidence="3">
    <location>
        <position position="1"/>
    </location>
</feature>
<dbReference type="PANTHER" id="PTHR10983">
    <property type="entry name" value="1-ACYLGLYCEROL-3-PHOSPHATE ACYLTRANSFERASE-RELATED"/>
    <property type="match status" value="1"/>
</dbReference>
<feature type="transmembrane region" description="Helical" evidence="1">
    <location>
        <begin position="20"/>
        <end position="44"/>
    </location>
</feature>
<dbReference type="CDD" id="cd07990">
    <property type="entry name" value="LPLAT_LCLAT1-like"/>
    <property type="match status" value="1"/>
</dbReference>
<accession>A0A815RMM5</accession>
<dbReference type="EMBL" id="CAJNOT010005956">
    <property type="protein sequence ID" value="CAF1479094.1"/>
    <property type="molecule type" value="Genomic_DNA"/>
</dbReference>
<dbReference type="GO" id="GO:0003841">
    <property type="term" value="F:1-acylglycerol-3-phosphate O-acyltransferase activity"/>
    <property type="evidence" value="ECO:0007669"/>
    <property type="project" value="TreeGrafter"/>
</dbReference>
<evidence type="ECO:0000313" key="3">
    <source>
        <dbReference type="EMBL" id="CAF1479094.1"/>
    </source>
</evidence>